<keyword evidence="1" id="KW-1133">Transmembrane helix</keyword>
<evidence type="ECO:0000256" key="1">
    <source>
        <dbReference type="SAM" id="Phobius"/>
    </source>
</evidence>
<organism evidence="2 3">
    <name type="scientific">Leptospira levettii</name>
    <dbReference type="NCBI Taxonomy" id="2023178"/>
    <lineage>
        <taxon>Bacteria</taxon>
        <taxon>Pseudomonadati</taxon>
        <taxon>Spirochaetota</taxon>
        <taxon>Spirochaetia</taxon>
        <taxon>Leptospirales</taxon>
        <taxon>Leptospiraceae</taxon>
        <taxon>Leptospira</taxon>
    </lineage>
</organism>
<keyword evidence="1" id="KW-0472">Membrane</keyword>
<name>A0AAW5VA61_9LEPT</name>
<evidence type="ECO:0008006" key="4">
    <source>
        <dbReference type="Google" id="ProtNLM"/>
    </source>
</evidence>
<accession>A0AAW5VA61</accession>
<dbReference type="AlphaFoldDB" id="A0AAW5VA61"/>
<protein>
    <recommendedName>
        <fullName evidence="4">DUF1772 domain-containing protein</fullName>
    </recommendedName>
</protein>
<reference evidence="2" key="1">
    <citation type="submission" date="2022-06" db="EMBL/GenBank/DDBJ databases">
        <title>Leptospira isolates from biofilms formed at urban environments.</title>
        <authorList>
            <person name="Ribeiro P.S."/>
            <person name="Sousa T."/>
            <person name="Carvalho N."/>
            <person name="Aburjaile F."/>
            <person name="Neves F."/>
            <person name="Oliveira D."/>
            <person name="Blanco L."/>
            <person name="Lima J."/>
            <person name="Costa F."/>
            <person name="Brenig B."/>
            <person name="Soares S."/>
            <person name="Ramos R."/>
            <person name="Goes-Neto A."/>
            <person name="Matiuzzi M."/>
            <person name="Azevedo V."/>
            <person name="Ristow P."/>
        </authorList>
    </citation>
    <scope>NUCLEOTIDE SEQUENCE</scope>
    <source>
        <strain evidence="2">VSF7</strain>
    </source>
</reference>
<evidence type="ECO:0000313" key="2">
    <source>
        <dbReference type="EMBL" id="MCW7515170.1"/>
    </source>
</evidence>
<comment type="caution">
    <text evidence="2">The sequence shown here is derived from an EMBL/GenBank/DDBJ whole genome shotgun (WGS) entry which is preliminary data.</text>
</comment>
<gene>
    <name evidence="2" type="ORF">ND810_08375</name>
</gene>
<sequence length="135" mass="16142">MNQIQLISCAMMVAVIWIIQILHYPTFFYINESDFSKFHEFHSSRITWIVAPLMFLELVSASSLWYLEMNSIFYRLNLVLAIFVWFVTFFVSVPIHNQLLKGKDLNQIKRLVFTNWIRTGIWTFRFGLCFFLSQV</sequence>
<dbReference type="Proteomes" id="UP001209694">
    <property type="component" value="Unassembled WGS sequence"/>
</dbReference>
<feature type="transmembrane region" description="Helical" evidence="1">
    <location>
        <begin position="74"/>
        <end position="95"/>
    </location>
</feature>
<keyword evidence="1" id="KW-0812">Transmembrane</keyword>
<dbReference type="EMBL" id="JAMQQD010000002">
    <property type="protein sequence ID" value="MCW7515170.1"/>
    <property type="molecule type" value="Genomic_DNA"/>
</dbReference>
<dbReference type="RefSeq" id="WP_135662703.1">
    <property type="nucleotide sequence ID" value="NZ_JAMQPS010000001.1"/>
</dbReference>
<proteinExistence type="predicted"/>
<feature type="transmembrane region" description="Helical" evidence="1">
    <location>
        <begin position="7"/>
        <end position="26"/>
    </location>
</feature>
<evidence type="ECO:0000313" key="3">
    <source>
        <dbReference type="Proteomes" id="UP001209694"/>
    </source>
</evidence>
<feature type="transmembrane region" description="Helical" evidence="1">
    <location>
        <begin position="46"/>
        <end position="67"/>
    </location>
</feature>